<organism evidence="8 9">
    <name type="scientific">Actinacidiphila acididurans</name>
    <dbReference type="NCBI Taxonomy" id="2784346"/>
    <lineage>
        <taxon>Bacteria</taxon>
        <taxon>Bacillati</taxon>
        <taxon>Actinomycetota</taxon>
        <taxon>Actinomycetes</taxon>
        <taxon>Kitasatosporales</taxon>
        <taxon>Streptomycetaceae</taxon>
        <taxon>Actinacidiphila</taxon>
    </lineage>
</organism>
<gene>
    <name evidence="8" type="ORF">ITX44_09145</name>
</gene>
<protein>
    <submittedName>
        <fullName evidence="8">C40 family peptidase</fullName>
    </submittedName>
</protein>
<comment type="caution">
    <text evidence="8">The sequence shown here is derived from an EMBL/GenBank/DDBJ whole genome shotgun (WGS) entry which is preliminary data.</text>
</comment>
<dbReference type="PANTHER" id="PTHR47359:SF3">
    <property type="entry name" value="NLP_P60 DOMAIN-CONTAINING PROTEIN-RELATED"/>
    <property type="match status" value="1"/>
</dbReference>
<dbReference type="Gene3D" id="3.90.1720.10">
    <property type="entry name" value="endopeptidase domain like (from Nostoc punctiforme)"/>
    <property type="match status" value="1"/>
</dbReference>
<proteinExistence type="inferred from homology"/>
<evidence type="ECO:0000313" key="8">
    <source>
        <dbReference type="EMBL" id="MBM9504701.1"/>
    </source>
</evidence>
<sequence>MATHRKARTALLSTTGPRAAVGLTTAALATVTLFGESASASPAPTRPAQPSITEVKAKVDTLMHQAEVATEQYNGVKQQTNQQSVKVNKLLDAAARKTQALIDARQTLGLYAAAQYRGGGDDSTGRYLLSANPQDLADQTHLTNVLADRQKQAVESYRVAQAAATQQRIEAAKSLNQLTAQQARLKTAKATVQSKLSEAQHLLNSLTAQEKARLAALRAQQEAAAKAAAQKLAAEIAAKQKAAQEAAAKAAAAGSGTSTQGGTSTPVGGSTGSGGSSSSSSTAAEKAIAFARAQLGKPYVWGATGPDSFDCSGLTQAAYKAAGIDLPRTTWDQVNVGTRVSETDLQPGDLVFFFSDISHVGLYIGNGDIIHAPHTGTVVKIAPVTEMPFYAAVRPY</sequence>
<keyword evidence="2" id="KW-0645">Protease</keyword>
<evidence type="ECO:0000313" key="9">
    <source>
        <dbReference type="Proteomes" id="UP000749040"/>
    </source>
</evidence>
<keyword evidence="4" id="KW-0788">Thiol protease</keyword>
<dbReference type="PROSITE" id="PS51935">
    <property type="entry name" value="NLPC_P60"/>
    <property type="match status" value="1"/>
</dbReference>
<reference evidence="8 9" key="1">
    <citation type="submission" date="2021-01" db="EMBL/GenBank/DDBJ databases">
        <title>Streptomyces acididurans sp. nov., isolated from a peat swamp forest soil.</title>
        <authorList>
            <person name="Chantavorakit T."/>
            <person name="Duangmal K."/>
        </authorList>
    </citation>
    <scope>NUCLEOTIDE SEQUENCE [LARGE SCALE GENOMIC DNA]</scope>
    <source>
        <strain evidence="8 9">KK5PA1</strain>
    </source>
</reference>
<feature type="region of interest" description="Disordered" evidence="6">
    <location>
        <begin position="252"/>
        <end position="280"/>
    </location>
</feature>
<dbReference type="InterPro" id="IPR051794">
    <property type="entry name" value="PG_Endopeptidase_C40"/>
</dbReference>
<evidence type="ECO:0000256" key="5">
    <source>
        <dbReference type="SAM" id="Coils"/>
    </source>
</evidence>
<dbReference type="RefSeq" id="WP_205356561.1">
    <property type="nucleotide sequence ID" value="NZ_JADKYB010000004.1"/>
</dbReference>
<accession>A0ABS2TQB7</accession>
<evidence type="ECO:0000256" key="1">
    <source>
        <dbReference type="ARBA" id="ARBA00007074"/>
    </source>
</evidence>
<dbReference type="EMBL" id="JADKYB010000004">
    <property type="protein sequence ID" value="MBM9504701.1"/>
    <property type="molecule type" value="Genomic_DNA"/>
</dbReference>
<evidence type="ECO:0000259" key="7">
    <source>
        <dbReference type="PROSITE" id="PS51935"/>
    </source>
</evidence>
<dbReference type="Pfam" id="PF00877">
    <property type="entry name" value="NLPC_P60"/>
    <property type="match status" value="1"/>
</dbReference>
<dbReference type="InterPro" id="IPR000064">
    <property type="entry name" value="NLP_P60_dom"/>
</dbReference>
<keyword evidence="9" id="KW-1185">Reference proteome</keyword>
<keyword evidence="3" id="KW-0378">Hydrolase</keyword>
<keyword evidence="5" id="KW-0175">Coiled coil</keyword>
<dbReference type="Proteomes" id="UP000749040">
    <property type="component" value="Unassembled WGS sequence"/>
</dbReference>
<dbReference type="PANTHER" id="PTHR47359">
    <property type="entry name" value="PEPTIDOGLYCAN DL-ENDOPEPTIDASE CWLO"/>
    <property type="match status" value="1"/>
</dbReference>
<name>A0ABS2TQB7_9ACTN</name>
<feature type="domain" description="NlpC/P60" evidence="7">
    <location>
        <begin position="281"/>
        <end position="396"/>
    </location>
</feature>
<evidence type="ECO:0000256" key="2">
    <source>
        <dbReference type="ARBA" id="ARBA00022670"/>
    </source>
</evidence>
<feature type="coiled-coil region" evidence="5">
    <location>
        <begin position="189"/>
        <end position="249"/>
    </location>
</feature>
<dbReference type="Gene3D" id="6.10.250.3150">
    <property type="match status" value="1"/>
</dbReference>
<evidence type="ECO:0000256" key="6">
    <source>
        <dbReference type="SAM" id="MobiDB-lite"/>
    </source>
</evidence>
<dbReference type="SUPFAM" id="SSF54001">
    <property type="entry name" value="Cysteine proteinases"/>
    <property type="match status" value="1"/>
</dbReference>
<dbReference type="InterPro" id="IPR038765">
    <property type="entry name" value="Papain-like_cys_pep_sf"/>
</dbReference>
<evidence type="ECO:0000256" key="4">
    <source>
        <dbReference type="ARBA" id="ARBA00022807"/>
    </source>
</evidence>
<comment type="similarity">
    <text evidence="1">Belongs to the peptidase C40 family.</text>
</comment>
<feature type="compositionally biased region" description="Low complexity" evidence="6">
    <location>
        <begin position="252"/>
        <end position="268"/>
    </location>
</feature>
<evidence type="ECO:0000256" key="3">
    <source>
        <dbReference type="ARBA" id="ARBA00022801"/>
    </source>
</evidence>